<evidence type="ECO:0000313" key="3">
    <source>
        <dbReference type="EMBL" id="CEG47689.1"/>
    </source>
</evidence>
<evidence type="ECO:0000313" key="4">
    <source>
        <dbReference type="Proteomes" id="UP000054928"/>
    </source>
</evidence>
<feature type="region of interest" description="Disordered" evidence="2">
    <location>
        <begin position="236"/>
        <end position="256"/>
    </location>
</feature>
<proteinExistence type="predicted"/>
<dbReference type="OMA" id="VKTVWCD"/>
<evidence type="ECO:0000256" key="2">
    <source>
        <dbReference type="SAM" id="MobiDB-lite"/>
    </source>
</evidence>
<keyword evidence="1" id="KW-0175">Coiled coil</keyword>
<organism evidence="3 4">
    <name type="scientific">Plasmopara halstedii</name>
    <name type="common">Downy mildew of sunflower</name>
    <dbReference type="NCBI Taxonomy" id="4781"/>
    <lineage>
        <taxon>Eukaryota</taxon>
        <taxon>Sar</taxon>
        <taxon>Stramenopiles</taxon>
        <taxon>Oomycota</taxon>
        <taxon>Peronosporomycetes</taxon>
        <taxon>Peronosporales</taxon>
        <taxon>Peronosporaceae</taxon>
        <taxon>Plasmopara</taxon>
    </lineage>
</organism>
<dbReference type="AlphaFoldDB" id="A0A0P1B0M5"/>
<dbReference type="OrthoDB" id="121790at2759"/>
<feature type="coiled-coil region" evidence="1">
    <location>
        <begin position="65"/>
        <end position="92"/>
    </location>
</feature>
<accession>A0A0P1B0M5</accession>
<dbReference type="GeneID" id="36399891"/>
<reference evidence="4" key="1">
    <citation type="submission" date="2014-09" db="EMBL/GenBank/DDBJ databases">
        <authorList>
            <person name="Sharma Rahul"/>
            <person name="Thines Marco"/>
        </authorList>
    </citation>
    <scope>NUCLEOTIDE SEQUENCE [LARGE SCALE GENOMIC DNA]</scope>
</reference>
<dbReference type="EMBL" id="CCYD01002664">
    <property type="protein sequence ID" value="CEG47689.1"/>
    <property type="molecule type" value="Genomic_DNA"/>
</dbReference>
<sequence>MKRSYCLEFSDKNEFAKWVVLMASSCLVLCRGDVKRYREELLKFAGQWPAASLKRLDVSRQDIDLMSCEHRKKDLKDKISSLRAQLASITDALFSVSTQGKSGRRYRAVQTLREFVCELEQDAELWNKFDHATKFALFLPLRSKHEMQELLRLLGQYVKTVWCDTVERVFLVMQKYLEESNGTYALRRDQLIAREFRALLNYWSCRKAVRHLKITCESRAERVFCEVEEKSERLQIYTGPTRTPNPPRHREQPILQ</sequence>
<evidence type="ECO:0000256" key="1">
    <source>
        <dbReference type="SAM" id="Coils"/>
    </source>
</evidence>
<protein>
    <submittedName>
        <fullName evidence="3">Uncharacterized protein</fullName>
    </submittedName>
</protein>
<dbReference type="Proteomes" id="UP000054928">
    <property type="component" value="Unassembled WGS sequence"/>
</dbReference>
<dbReference type="RefSeq" id="XP_024584058.1">
    <property type="nucleotide sequence ID" value="XM_024718684.1"/>
</dbReference>
<name>A0A0P1B0M5_PLAHL</name>
<keyword evidence="4" id="KW-1185">Reference proteome</keyword>